<gene>
    <name evidence="2" type="ORF">CLCHR_22860</name>
</gene>
<organism evidence="2 3">
    <name type="scientific">Clostridium chromiireducens</name>
    <dbReference type="NCBI Taxonomy" id="225345"/>
    <lineage>
        <taxon>Bacteria</taxon>
        <taxon>Bacillati</taxon>
        <taxon>Bacillota</taxon>
        <taxon>Clostridia</taxon>
        <taxon>Eubacteriales</taxon>
        <taxon>Clostridiaceae</taxon>
        <taxon>Clostridium</taxon>
    </lineage>
</organism>
<dbReference type="STRING" id="225345.CLCHR_22860"/>
<comment type="caution">
    <text evidence="2">The sequence shown here is derived from an EMBL/GenBank/DDBJ whole genome shotgun (WGS) entry which is preliminary data.</text>
</comment>
<keyword evidence="3" id="KW-1185">Reference proteome</keyword>
<evidence type="ECO:0000313" key="2">
    <source>
        <dbReference type="EMBL" id="OPJ61881.1"/>
    </source>
</evidence>
<dbReference type="InterPro" id="IPR012454">
    <property type="entry name" value="DUF1659"/>
</dbReference>
<evidence type="ECO:0000313" key="3">
    <source>
        <dbReference type="Proteomes" id="UP000191056"/>
    </source>
</evidence>
<proteinExistence type="predicted"/>
<dbReference type="OrthoDB" id="1954703at2"/>
<protein>
    <recommendedName>
        <fullName evidence="1">DUF1659 domain-containing protein</fullName>
    </recommendedName>
</protein>
<dbReference type="Pfam" id="PF07872">
    <property type="entry name" value="DUF1659"/>
    <property type="match status" value="1"/>
</dbReference>
<dbReference type="Proteomes" id="UP000191056">
    <property type="component" value="Unassembled WGS sequence"/>
</dbReference>
<reference evidence="2 3" key="1">
    <citation type="submission" date="2017-03" db="EMBL/GenBank/DDBJ databases">
        <title>Genome sequence of Clostridium chromiireducens DSM 23318.</title>
        <authorList>
            <person name="Poehlein A."/>
            <person name="Daniel R."/>
        </authorList>
    </citation>
    <scope>NUCLEOTIDE SEQUENCE [LARGE SCALE GENOMIC DNA]</scope>
    <source>
        <strain evidence="2 3">DSM 23318</strain>
    </source>
</reference>
<sequence>MAVIKQIATTSLSIEVQSGVDLAGDPKFSKKNFSNVRTDVVPENAYAVAQAIKSVLSAATGSILLNESSNLDQM</sequence>
<dbReference type="RefSeq" id="WP_079439919.1">
    <property type="nucleotide sequence ID" value="NZ_MZGT01000027.1"/>
</dbReference>
<evidence type="ECO:0000259" key="1">
    <source>
        <dbReference type="Pfam" id="PF07872"/>
    </source>
</evidence>
<feature type="domain" description="DUF1659" evidence="1">
    <location>
        <begin position="2"/>
        <end position="72"/>
    </location>
</feature>
<accession>A0A1V4IPA1</accession>
<dbReference type="AlphaFoldDB" id="A0A1V4IPA1"/>
<dbReference type="EMBL" id="MZGT01000027">
    <property type="protein sequence ID" value="OPJ61881.1"/>
    <property type="molecule type" value="Genomic_DNA"/>
</dbReference>
<name>A0A1V4IPA1_9CLOT</name>